<dbReference type="SUPFAM" id="SSF51126">
    <property type="entry name" value="Pectin lyase-like"/>
    <property type="match status" value="1"/>
</dbReference>
<dbReference type="InterPro" id="IPR006626">
    <property type="entry name" value="PbH1"/>
</dbReference>
<dbReference type="SMART" id="SM00710">
    <property type="entry name" value="PbH1"/>
    <property type="match status" value="5"/>
</dbReference>
<keyword evidence="3" id="KW-1185">Reference proteome</keyword>
<dbReference type="AlphaFoldDB" id="A0ABD6D6L0"/>
<evidence type="ECO:0000313" key="3">
    <source>
        <dbReference type="Proteomes" id="UP001597052"/>
    </source>
</evidence>
<gene>
    <name evidence="2" type="ORF">ACFSBW_05755</name>
</gene>
<comment type="caution">
    <text evidence="2">The sequence shown here is derived from an EMBL/GenBank/DDBJ whole genome shotgun (WGS) entry which is preliminary data.</text>
</comment>
<dbReference type="InterPro" id="IPR012334">
    <property type="entry name" value="Pectin_lyas_fold"/>
</dbReference>
<dbReference type="EMBL" id="JBHUDM010000001">
    <property type="protein sequence ID" value="MFD1641380.1"/>
    <property type="molecule type" value="Genomic_DNA"/>
</dbReference>
<sequence>MSDERKLSRRASLRGIAATGAIISGTGLSAGTVSASEKKAEYIKEIDFEDCHSMAVHLKKGVDELPITIRAYNAKNERIENIRQTIKQKELLPYELWKEIHDGDDHEDDLDEYDDHDDKKKDDDHDDEKCLCGEHDDDDDEHKKKDDHDRKRVWTFDIYQFYDHAIDADDKILSVKIGDKRIKNTNDCAKKYPTDYDKKGDIDTDDIGLVAICVNGDDNTARYRVDNWNKKAVTVQYDVYNTDRGGEVLIEPQSSTYFDVEATGSGGEATVRLFYEGEQIDVKASNTERDCLAADDVAFSVNDVDYSKRKVEFYLHDGTDFDRTFNYYNYETGAAGTITVHDGPASAETFWLDAPRCKASVKLFYQGHVVGEAENTSDLDGPVVNKTQQESYETIQEAVDDANEGDTIIVCEDQEPAETVVVDVENLTIEGFEKPIVEVNATSAFSIEADGVTIDGLEIRNPASGISANPGDFGGAVGITVSAGTENVRIKNNEITEIGTENDDANAIGILANDGTSGIKIYNNEISDLEGTDEDQGAVQAILIDESGTQITDVTVKNNTISNLLDTRSTVAVRFNGDVSGEISDNDISDLNTEGNTAGGDPGGFTQVISLARGGASTTGPSNVTIEDNSISDIETTTPDNFFGPTHIIVGADADAATIIIESNEFSGDSTDDDEFYIIDETGDLDLDSVLDDNSFDPPGDVTSFNGGAIVRDD</sequence>
<dbReference type="Proteomes" id="UP001597052">
    <property type="component" value="Unassembled WGS sequence"/>
</dbReference>
<evidence type="ECO:0000256" key="1">
    <source>
        <dbReference type="SAM" id="MobiDB-lite"/>
    </source>
</evidence>
<evidence type="ECO:0008006" key="4">
    <source>
        <dbReference type="Google" id="ProtNLM"/>
    </source>
</evidence>
<dbReference type="PROSITE" id="PS51318">
    <property type="entry name" value="TAT"/>
    <property type="match status" value="1"/>
</dbReference>
<feature type="region of interest" description="Disordered" evidence="1">
    <location>
        <begin position="105"/>
        <end position="146"/>
    </location>
</feature>
<accession>A0ABD6D6L0</accession>
<dbReference type="InterPro" id="IPR006311">
    <property type="entry name" value="TAT_signal"/>
</dbReference>
<reference evidence="2 3" key="1">
    <citation type="journal article" date="2019" name="Int. J. Syst. Evol. Microbiol.">
        <title>The Global Catalogue of Microorganisms (GCM) 10K type strain sequencing project: providing services to taxonomists for standard genome sequencing and annotation.</title>
        <authorList>
            <consortium name="The Broad Institute Genomics Platform"/>
            <consortium name="The Broad Institute Genome Sequencing Center for Infectious Disease"/>
            <person name="Wu L."/>
            <person name="Ma J."/>
        </authorList>
    </citation>
    <scope>NUCLEOTIDE SEQUENCE [LARGE SCALE GENOMIC DNA]</scope>
    <source>
        <strain evidence="2 3">CGMCC 1.10593</strain>
    </source>
</reference>
<organism evidence="2 3">
    <name type="scientific">Halohasta litorea</name>
    <dbReference type="NCBI Taxonomy" id="869891"/>
    <lineage>
        <taxon>Archaea</taxon>
        <taxon>Methanobacteriati</taxon>
        <taxon>Methanobacteriota</taxon>
        <taxon>Stenosarchaea group</taxon>
        <taxon>Halobacteria</taxon>
        <taxon>Halobacteriales</taxon>
        <taxon>Haloferacaceae</taxon>
        <taxon>Halohasta</taxon>
    </lineage>
</organism>
<name>A0ABD6D6L0_9EURY</name>
<feature type="compositionally biased region" description="Acidic residues" evidence="1">
    <location>
        <begin position="105"/>
        <end position="115"/>
    </location>
</feature>
<protein>
    <recommendedName>
        <fullName evidence="4">Right handed beta helix region</fullName>
    </recommendedName>
</protein>
<dbReference type="Gene3D" id="2.160.20.10">
    <property type="entry name" value="Single-stranded right-handed beta-helix, Pectin lyase-like"/>
    <property type="match status" value="1"/>
</dbReference>
<evidence type="ECO:0000313" key="2">
    <source>
        <dbReference type="EMBL" id="MFD1641380.1"/>
    </source>
</evidence>
<proteinExistence type="predicted"/>
<dbReference type="RefSeq" id="WP_256395080.1">
    <property type="nucleotide sequence ID" value="NZ_JANHDJ010000001.1"/>
</dbReference>
<feature type="compositionally biased region" description="Basic and acidic residues" evidence="1">
    <location>
        <begin position="116"/>
        <end position="134"/>
    </location>
</feature>
<dbReference type="InterPro" id="IPR011050">
    <property type="entry name" value="Pectin_lyase_fold/virulence"/>
</dbReference>